<name>A0A6A0HA85_HYAAZ</name>
<proteinExistence type="predicted"/>
<sequence>MTNGVRGARPCLFPGEVQGVWATQAITSPHDPLSSGAAAPLGGVTYSMITIAHTAVHGWGDCLHRHKRHYVLAQGYVYPSVYP</sequence>
<evidence type="ECO:0000313" key="2">
    <source>
        <dbReference type="EMBL" id="KAA0202680.1"/>
    </source>
</evidence>
<accession>A0A6A0HA85</accession>
<evidence type="ECO:0000259" key="1">
    <source>
        <dbReference type="Pfam" id="PF23071"/>
    </source>
</evidence>
<dbReference type="EMBL" id="JQDR03003151">
    <property type="protein sequence ID" value="KAA0202680.1"/>
    <property type="molecule type" value="Genomic_DNA"/>
</dbReference>
<reference evidence="2" key="3">
    <citation type="submission" date="2019-06" db="EMBL/GenBank/DDBJ databases">
        <authorList>
            <person name="Poynton C."/>
            <person name="Hasenbein S."/>
            <person name="Benoit J.B."/>
            <person name="Sepulveda M.S."/>
            <person name="Poelchau M.F."/>
            <person name="Murali S.C."/>
            <person name="Chen S."/>
            <person name="Glastad K.M."/>
            <person name="Werren J.H."/>
            <person name="Vineis J.H."/>
            <person name="Bowen J.L."/>
            <person name="Friedrich M."/>
            <person name="Jones J."/>
            <person name="Robertson H.M."/>
            <person name="Feyereisen R."/>
            <person name="Mechler-Hickson A."/>
            <person name="Mathers N."/>
            <person name="Lee C.E."/>
            <person name="Colbourne J.K."/>
            <person name="Biales A."/>
            <person name="Johnston J.S."/>
            <person name="Wellborn G.A."/>
            <person name="Rosendale A.J."/>
            <person name="Cridge A.G."/>
            <person name="Munoz-Torres M.C."/>
            <person name="Bain P.A."/>
            <person name="Manny A.R."/>
            <person name="Major K.M."/>
            <person name="Lambert F.N."/>
            <person name="Vulpe C.D."/>
            <person name="Tuck P."/>
            <person name="Blalock B.J."/>
            <person name="Lin Y.-Y."/>
            <person name="Smith M.E."/>
            <person name="Ochoa-Acuna H."/>
            <person name="Chen M.-J.M."/>
            <person name="Childers C.P."/>
            <person name="Qu J."/>
            <person name="Dugan S."/>
            <person name="Lee S.L."/>
            <person name="Chao H."/>
            <person name="Dinh H."/>
            <person name="Han Y."/>
            <person name="Doddapaneni H."/>
            <person name="Worley K.C."/>
            <person name="Muzny D.M."/>
            <person name="Gibbs R.A."/>
            <person name="Richards S."/>
        </authorList>
    </citation>
    <scope>NUCLEOTIDE SEQUENCE</scope>
    <source>
        <strain evidence="2">HAZT.00-mixed</strain>
        <tissue evidence="2">Whole organism</tissue>
    </source>
</reference>
<gene>
    <name evidence="2" type="ORF">HAZT_HAZT011549</name>
</gene>
<reference evidence="2" key="1">
    <citation type="submission" date="2014-08" db="EMBL/GenBank/DDBJ databases">
        <authorList>
            <person name="Murali S."/>
            <person name="Richards S."/>
            <person name="Bandaranaike D."/>
            <person name="Bellair M."/>
            <person name="Blankenburg K."/>
            <person name="Chao H."/>
            <person name="Dinh H."/>
            <person name="Doddapaneni H."/>
            <person name="Dugan-Rocha S."/>
            <person name="Elkadiri S."/>
            <person name="Gnanaolivu R."/>
            <person name="Hughes D."/>
            <person name="Lee S."/>
            <person name="Li M."/>
            <person name="Ming W."/>
            <person name="Munidasa M."/>
            <person name="Muniz J."/>
            <person name="Nguyen L."/>
            <person name="Osuji N."/>
            <person name="Pu L.-L."/>
            <person name="Puazo M."/>
            <person name="Skinner E."/>
            <person name="Qu C."/>
            <person name="Quiroz J."/>
            <person name="Raj R."/>
            <person name="Weissenberger G."/>
            <person name="Xin Y."/>
            <person name="Zou X."/>
            <person name="Han Y."/>
            <person name="Worley K."/>
            <person name="Muzny D."/>
            <person name="Gibbs R."/>
        </authorList>
    </citation>
    <scope>NUCLEOTIDE SEQUENCE</scope>
    <source>
        <strain evidence="2">HAZT.00-mixed</strain>
        <tissue evidence="2">Whole organism</tissue>
    </source>
</reference>
<reference evidence="2" key="2">
    <citation type="journal article" date="2018" name="Environ. Sci. Technol.">
        <title>The Toxicogenome of Hyalella azteca: A Model for Sediment Ecotoxicology and Evolutionary Toxicology.</title>
        <authorList>
            <person name="Poynton H.C."/>
            <person name="Hasenbein S."/>
            <person name="Benoit J.B."/>
            <person name="Sepulveda M.S."/>
            <person name="Poelchau M.F."/>
            <person name="Hughes D.S.T."/>
            <person name="Murali S.C."/>
            <person name="Chen S."/>
            <person name="Glastad K.M."/>
            <person name="Goodisman M.A.D."/>
            <person name="Werren J.H."/>
            <person name="Vineis J.H."/>
            <person name="Bowen J.L."/>
            <person name="Friedrich M."/>
            <person name="Jones J."/>
            <person name="Robertson H.M."/>
            <person name="Feyereisen R."/>
            <person name="Mechler-Hickson A."/>
            <person name="Mathers N."/>
            <person name="Lee C.E."/>
            <person name="Colbourne J.K."/>
            <person name="Biales A."/>
            <person name="Johnston J.S."/>
            <person name="Wellborn G.A."/>
            <person name="Rosendale A.J."/>
            <person name="Cridge A.G."/>
            <person name="Munoz-Torres M.C."/>
            <person name="Bain P.A."/>
            <person name="Manny A.R."/>
            <person name="Major K.M."/>
            <person name="Lambert F.N."/>
            <person name="Vulpe C.D."/>
            <person name="Tuck P."/>
            <person name="Blalock B.J."/>
            <person name="Lin Y.Y."/>
            <person name="Smith M.E."/>
            <person name="Ochoa-Acuna H."/>
            <person name="Chen M.M."/>
            <person name="Childers C.P."/>
            <person name="Qu J."/>
            <person name="Dugan S."/>
            <person name="Lee S.L."/>
            <person name="Chao H."/>
            <person name="Dinh H."/>
            <person name="Han Y."/>
            <person name="Doddapaneni H."/>
            <person name="Worley K.C."/>
            <person name="Muzny D.M."/>
            <person name="Gibbs R.A."/>
            <person name="Richards S."/>
        </authorList>
    </citation>
    <scope>NUCLEOTIDE SEQUENCE</scope>
    <source>
        <strain evidence="2">HAZT.00-mixed</strain>
        <tissue evidence="2">Whole organism</tissue>
    </source>
</reference>
<dbReference type="Proteomes" id="UP000711488">
    <property type="component" value="Unassembled WGS sequence"/>
</dbReference>
<comment type="caution">
    <text evidence="2">The sequence shown here is derived from an EMBL/GenBank/DDBJ whole genome shotgun (WGS) entry which is preliminary data.</text>
</comment>
<dbReference type="AlphaFoldDB" id="A0A6A0HA85"/>
<dbReference type="InterPro" id="IPR055472">
    <property type="entry name" value="DUF7044"/>
</dbReference>
<organism evidence="2">
    <name type="scientific">Hyalella azteca</name>
    <name type="common">Amphipod</name>
    <dbReference type="NCBI Taxonomy" id="294128"/>
    <lineage>
        <taxon>Eukaryota</taxon>
        <taxon>Metazoa</taxon>
        <taxon>Ecdysozoa</taxon>
        <taxon>Arthropoda</taxon>
        <taxon>Crustacea</taxon>
        <taxon>Multicrustacea</taxon>
        <taxon>Malacostraca</taxon>
        <taxon>Eumalacostraca</taxon>
        <taxon>Peracarida</taxon>
        <taxon>Amphipoda</taxon>
        <taxon>Senticaudata</taxon>
        <taxon>Talitrida</taxon>
        <taxon>Talitroidea</taxon>
        <taxon>Hyalellidae</taxon>
        <taxon>Hyalella</taxon>
    </lineage>
</organism>
<protein>
    <recommendedName>
        <fullName evidence="1">DUF7044 domain-containing protein</fullName>
    </recommendedName>
</protein>
<feature type="domain" description="DUF7044" evidence="1">
    <location>
        <begin position="10"/>
        <end position="73"/>
    </location>
</feature>
<dbReference type="Pfam" id="PF23071">
    <property type="entry name" value="DUF7044"/>
    <property type="match status" value="1"/>
</dbReference>